<dbReference type="Gene3D" id="1.10.8.270">
    <property type="entry name" value="putative rabgap domain of human tbc1 domain family member 14 like domains"/>
    <property type="match status" value="1"/>
</dbReference>
<reference evidence="5" key="3">
    <citation type="submission" date="2025-04" db="UniProtKB">
        <authorList>
            <consortium name="RefSeq"/>
        </authorList>
    </citation>
    <scope>IDENTIFICATION</scope>
    <source>
        <strain evidence="5">CBS 304.34</strain>
    </source>
</reference>
<evidence type="ECO:0000256" key="1">
    <source>
        <dbReference type="SAM" id="MobiDB-lite"/>
    </source>
</evidence>
<dbReference type="RefSeq" id="XP_033580817.1">
    <property type="nucleotide sequence ID" value="XM_033719200.1"/>
</dbReference>
<evidence type="ECO:0000313" key="5">
    <source>
        <dbReference type="RefSeq" id="XP_033580817.1"/>
    </source>
</evidence>
<dbReference type="PANTHER" id="PTHR47219:SF20">
    <property type="entry name" value="TBC1 DOMAIN FAMILY MEMBER 2B"/>
    <property type="match status" value="1"/>
</dbReference>
<dbReference type="PANTHER" id="PTHR47219">
    <property type="entry name" value="RAB GTPASE-ACTIVATING PROTEIN 1-LIKE"/>
    <property type="match status" value="1"/>
</dbReference>
<protein>
    <submittedName>
        <fullName evidence="3 5">RabGAP/TBC</fullName>
    </submittedName>
</protein>
<name>A0A6A6YZH7_9PEZI</name>
<proteinExistence type="predicted"/>
<accession>A0A6A6YZH7</accession>
<dbReference type="GO" id="GO:0005096">
    <property type="term" value="F:GTPase activator activity"/>
    <property type="evidence" value="ECO:0007669"/>
    <property type="project" value="TreeGrafter"/>
</dbReference>
<keyword evidence="4" id="KW-1185">Reference proteome</keyword>
<dbReference type="OrthoDB" id="294251at2759"/>
<dbReference type="GO" id="GO:0031267">
    <property type="term" value="F:small GTPase binding"/>
    <property type="evidence" value="ECO:0007669"/>
    <property type="project" value="TreeGrafter"/>
</dbReference>
<dbReference type="EMBL" id="MU003695">
    <property type="protein sequence ID" value="KAF2813853.1"/>
    <property type="molecule type" value="Genomic_DNA"/>
</dbReference>
<reference evidence="3 5" key="1">
    <citation type="journal article" date="2020" name="Stud. Mycol.">
        <title>101 Dothideomycetes genomes: a test case for predicting lifestyles and emergence of pathogens.</title>
        <authorList>
            <person name="Haridas S."/>
            <person name="Albert R."/>
            <person name="Binder M."/>
            <person name="Bloem J."/>
            <person name="Labutti K."/>
            <person name="Salamov A."/>
            <person name="Andreopoulos B."/>
            <person name="Baker S."/>
            <person name="Barry K."/>
            <person name="Bills G."/>
            <person name="Bluhm B."/>
            <person name="Cannon C."/>
            <person name="Castanera R."/>
            <person name="Culley D."/>
            <person name="Daum C."/>
            <person name="Ezra D."/>
            <person name="Gonzalez J."/>
            <person name="Henrissat B."/>
            <person name="Kuo A."/>
            <person name="Liang C."/>
            <person name="Lipzen A."/>
            <person name="Lutzoni F."/>
            <person name="Magnuson J."/>
            <person name="Mondo S."/>
            <person name="Nolan M."/>
            <person name="Ohm R."/>
            <person name="Pangilinan J."/>
            <person name="Park H.-J."/>
            <person name="Ramirez L."/>
            <person name="Alfaro M."/>
            <person name="Sun H."/>
            <person name="Tritt A."/>
            <person name="Yoshinaga Y."/>
            <person name="Zwiers L.-H."/>
            <person name="Turgeon B."/>
            <person name="Goodwin S."/>
            <person name="Spatafora J."/>
            <person name="Crous P."/>
            <person name="Grigoriev I."/>
        </authorList>
    </citation>
    <scope>NUCLEOTIDE SEQUENCE</scope>
    <source>
        <strain evidence="3 5">CBS 304.34</strain>
    </source>
</reference>
<reference evidence="5" key="2">
    <citation type="submission" date="2020-04" db="EMBL/GenBank/DDBJ databases">
        <authorList>
            <consortium name="NCBI Genome Project"/>
        </authorList>
    </citation>
    <scope>NUCLEOTIDE SEQUENCE</scope>
    <source>
        <strain evidence="5">CBS 304.34</strain>
    </source>
</reference>
<dbReference type="PROSITE" id="PS50086">
    <property type="entry name" value="TBC_RABGAP"/>
    <property type="match status" value="1"/>
</dbReference>
<dbReference type="Gene3D" id="1.10.472.80">
    <property type="entry name" value="Ypt/Rab-GAP domain of gyp1p, domain 3"/>
    <property type="match status" value="1"/>
</dbReference>
<dbReference type="Proteomes" id="UP000504636">
    <property type="component" value="Unplaced"/>
</dbReference>
<sequence length="477" mass="54341">MVRESVYIEPSKLKLAPPPPIHVRSSTAIFSGRPPTAQGNESITPVARDRYGFKKATQNVTADQYDVWNLEYTNYLARRRKKWEALMKQHNLPTDKPTRFPPRSDKVKRYIRKGIPPEWRGAAWFWYAGGTEKLTQNAGLYWDLVEQVDQGNLNETDRDLIERDLNRTFPDNIRFKPDFDPISNDLGRDSDPTLCSETAILRALRRVLQAFAIHNPGIGYCQSLNFLAGLLLLFLDEDEEKAFHMLSIITTVHLPGTHSRVLEANVDMGVLMSCIRESMPAIWTKIDDVHLLNAGTHFSANNARLPTISLATTAWFMSLFVGNLPIETVLRVWDSFFYEGSKTLFRISLAIFKVGEPDIRSIHDHMEIFQVIQTIPRRLVDANKLMEACFRRRNGFGHMSQDTIDSRRAERRKQHVADMAKMNTLNSVTSGKSGKSGALAPPVDADEERPPAGMRRSASKRFKRSMSRKRTAKNQKA</sequence>
<evidence type="ECO:0000259" key="2">
    <source>
        <dbReference type="PROSITE" id="PS50086"/>
    </source>
</evidence>
<evidence type="ECO:0000313" key="4">
    <source>
        <dbReference type="Proteomes" id="UP000504636"/>
    </source>
</evidence>
<feature type="compositionally biased region" description="Basic residues" evidence="1">
    <location>
        <begin position="457"/>
        <end position="477"/>
    </location>
</feature>
<evidence type="ECO:0000313" key="3">
    <source>
        <dbReference type="EMBL" id="KAF2813853.1"/>
    </source>
</evidence>
<feature type="domain" description="Rab-GAP TBC" evidence="2">
    <location>
        <begin position="114"/>
        <end position="340"/>
    </location>
</feature>
<organism evidence="3">
    <name type="scientific">Mytilinidion resinicola</name>
    <dbReference type="NCBI Taxonomy" id="574789"/>
    <lineage>
        <taxon>Eukaryota</taxon>
        <taxon>Fungi</taxon>
        <taxon>Dikarya</taxon>
        <taxon>Ascomycota</taxon>
        <taxon>Pezizomycotina</taxon>
        <taxon>Dothideomycetes</taxon>
        <taxon>Pleosporomycetidae</taxon>
        <taxon>Mytilinidiales</taxon>
        <taxon>Mytilinidiaceae</taxon>
        <taxon>Mytilinidion</taxon>
    </lineage>
</organism>
<dbReference type="GeneID" id="54460093"/>
<dbReference type="InterPro" id="IPR035969">
    <property type="entry name" value="Rab-GAP_TBC_sf"/>
</dbReference>
<feature type="region of interest" description="Disordered" evidence="1">
    <location>
        <begin position="423"/>
        <end position="477"/>
    </location>
</feature>
<dbReference type="InterPro" id="IPR050302">
    <property type="entry name" value="Rab_GAP_TBC_domain"/>
</dbReference>
<dbReference type="InterPro" id="IPR000195">
    <property type="entry name" value="Rab-GAP-TBC_dom"/>
</dbReference>
<gene>
    <name evidence="3 5" type="ORF">BDZ99DRAFT_459606</name>
</gene>
<dbReference type="AlphaFoldDB" id="A0A6A6YZH7"/>
<dbReference type="SUPFAM" id="SSF47923">
    <property type="entry name" value="Ypt/Rab-GAP domain of gyp1p"/>
    <property type="match status" value="2"/>
</dbReference>
<dbReference type="SMART" id="SM00164">
    <property type="entry name" value="TBC"/>
    <property type="match status" value="1"/>
</dbReference>
<feature type="compositionally biased region" description="Polar residues" evidence="1">
    <location>
        <begin position="423"/>
        <end position="433"/>
    </location>
</feature>
<dbReference type="Pfam" id="PF00566">
    <property type="entry name" value="RabGAP-TBC"/>
    <property type="match status" value="1"/>
</dbReference>